<evidence type="ECO:0000313" key="4">
    <source>
        <dbReference type="Proteomes" id="UP000256328"/>
    </source>
</evidence>
<keyword evidence="4" id="KW-1185">Reference proteome</keyword>
<evidence type="ECO:0000256" key="2">
    <source>
        <dbReference type="SAM" id="MobiDB-lite"/>
    </source>
</evidence>
<reference evidence="3 4" key="1">
    <citation type="journal article" date="2018" name="IMA Fungus">
        <title>IMA Genome-F 9: Draft genome sequence of Annulohypoxylon stygium, Aspergillus mulundensis, Berkeleyomyces basicola (syn. Thielaviopsis basicola), Ceratocystis smalleyi, two Cercospora beticola strains, Coleophoma cylindrospora, Fusarium fracticaudum, Phialophora cf. hyalina, and Morchella septimelata.</title>
        <authorList>
            <person name="Wingfield B.D."/>
            <person name="Bills G.F."/>
            <person name="Dong Y."/>
            <person name="Huang W."/>
            <person name="Nel W.J."/>
            <person name="Swalarsk-Parry B.S."/>
            <person name="Vaghefi N."/>
            <person name="Wilken P.M."/>
            <person name="An Z."/>
            <person name="de Beer Z.W."/>
            <person name="De Vos L."/>
            <person name="Chen L."/>
            <person name="Duong T.A."/>
            <person name="Gao Y."/>
            <person name="Hammerbacher A."/>
            <person name="Kikkert J.R."/>
            <person name="Li Y."/>
            <person name="Li H."/>
            <person name="Li K."/>
            <person name="Li Q."/>
            <person name="Liu X."/>
            <person name="Ma X."/>
            <person name="Naidoo K."/>
            <person name="Pethybridge S.J."/>
            <person name="Sun J."/>
            <person name="Steenkamp E.T."/>
            <person name="van der Nest M.A."/>
            <person name="van Wyk S."/>
            <person name="Wingfield M.J."/>
            <person name="Xiong C."/>
            <person name="Yue Q."/>
            <person name="Zhang X."/>
        </authorList>
    </citation>
    <scope>NUCLEOTIDE SEQUENCE [LARGE SCALE GENOMIC DNA]</scope>
    <source>
        <strain evidence="3 4">BP5796</strain>
    </source>
</reference>
<dbReference type="OrthoDB" id="10399730at2759"/>
<comment type="caution">
    <text evidence="3">The sequence shown here is derived from an EMBL/GenBank/DDBJ whole genome shotgun (WGS) entry which is preliminary data.</text>
</comment>
<proteinExistence type="predicted"/>
<sequence length="164" mass="19991">MGSRHRRASSYNPSTRELLDEAEDRNARLNDELRREQYNFRAQQREMQILQDKYARLKYHHDGCRDLQAREYDYLRDIKTLKHKLREKEAMLDSLDQRHRLLKRTNCDRLRHSDVERLYTKLKESEDARAIAEIRNQNKDRAVNELRAQLARFGFRVDLHKYGY</sequence>
<dbReference type="AlphaFoldDB" id="A0A3D8RE14"/>
<keyword evidence="1" id="KW-0175">Coiled coil</keyword>
<dbReference type="Proteomes" id="UP000256328">
    <property type="component" value="Unassembled WGS sequence"/>
</dbReference>
<evidence type="ECO:0000256" key="1">
    <source>
        <dbReference type="SAM" id="Coils"/>
    </source>
</evidence>
<protein>
    <submittedName>
        <fullName evidence="3">Uncharacterized protein</fullName>
    </submittedName>
</protein>
<accession>A0A3D8RE14</accession>
<feature type="coiled-coil region" evidence="1">
    <location>
        <begin position="78"/>
        <end position="105"/>
    </location>
</feature>
<dbReference type="EMBL" id="PDLN01000011">
    <property type="protein sequence ID" value="RDW72158.1"/>
    <property type="molecule type" value="Genomic_DNA"/>
</dbReference>
<evidence type="ECO:0000313" key="3">
    <source>
        <dbReference type="EMBL" id="RDW72158.1"/>
    </source>
</evidence>
<feature type="region of interest" description="Disordered" evidence="2">
    <location>
        <begin position="1"/>
        <end position="21"/>
    </location>
</feature>
<organism evidence="3 4">
    <name type="scientific">Coleophoma crateriformis</name>
    <dbReference type="NCBI Taxonomy" id="565419"/>
    <lineage>
        <taxon>Eukaryota</taxon>
        <taxon>Fungi</taxon>
        <taxon>Dikarya</taxon>
        <taxon>Ascomycota</taxon>
        <taxon>Pezizomycotina</taxon>
        <taxon>Leotiomycetes</taxon>
        <taxon>Helotiales</taxon>
        <taxon>Dermateaceae</taxon>
        <taxon>Coleophoma</taxon>
    </lineage>
</organism>
<gene>
    <name evidence="3" type="ORF">BP5796_08192</name>
</gene>
<name>A0A3D8RE14_9HELO</name>